<dbReference type="Gene3D" id="3.40.50.720">
    <property type="entry name" value="NAD(P)-binding Rossmann-like Domain"/>
    <property type="match status" value="1"/>
</dbReference>
<evidence type="ECO:0000256" key="7">
    <source>
        <dbReference type="ARBA" id="ARBA00032024"/>
    </source>
</evidence>
<feature type="domain" description="Ketopantoate reductase N-terminal" evidence="10">
    <location>
        <begin position="3"/>
        <end position="140"/>
    </location>
</feature>
<evidence type="ECO:0000256" key="6">
    <source>
        <dbReference type="ARBA" id="ARBA00023002"/>
    </source>
</evidence>
<dbReference type="AlphaFoldDB" id="A0A7M1B5C0"/>
<proteinExistence type="inferred from homology"/>
<dbReference type="InterPro" id="IPR013328">
    <property type="entry name" value="6PGD_dom2"/>
</dbReference>
<dbReference type="PANTHER" id="PTHR21708">
    <property type="entry name" value="PROBABLE 2-DEHYDROPANTOATE 2-REDUCTASE"/>
    <property type="match status" value="1"/>
</dbReference>
<dbReference type="EC" id="1.1.1.169" evidence="3 9"/>
<comment type="pathway">
    <text evidence="1 9">Cofactor biosynthesis; (R)-pantothenate biosynthesis; (R)-pantoate from 3-methyl-2-oxobutanoate: step 2/2.</text>
</comment>
<evidence type="ECO:0000256" key="9">
    <source>
        <dbReference type="RuleBase" id="RU362068"/>
    </source>
</evidence>
<dbReference type="Gene3D" id="1.10.1040.10">
    <property type="entry name" value="N-(1-d-carboxylethyl)-l-norvaline Dehydrogenase, domain 2"/>
    <property type="match status" value="1"/>
</dbReference>
<evidence type="ECO:0000256" key="2">
    <source>
        <dbReference type="ARBA" id="ARBA00007870"/>
    </source>
</evidence>
<dbReference type="InterPro" id="IPR008927">
    <property type="entry name" value="6-PGluconate_DH-like_C_sf"/>
</dbReference>
<reference evidence="12 13" key="1">
    <citation type="submission" date="2019-07" db="EMBL/GenBank/DDBJ databases">
        <title>Sulfurimonas paralvinellae sp. nov., a novel mesophilic, hydrogen- and sulfur-oxidizing chemolithoautotroph within the Epsilonproteo- bacteria isolated from a deep-sea hydrothermal vent polychaete nest, reclassification of Thiomicrospira denitrificans as Sulfurimonas denitrificans comb. nov. and emended description of the genus Sulfurimonas.</title>
        <authorList>
            <person name="Wang S."/>
            <person name="Jiang L."/>
            <person name="Shao Z."/>
        </authorList>
    </citation>
    <scope>NUCLEOTIDE SEQUENCE [LARGE SCALE GENOMIC DNA]</scope>
    <source>
        <strain evidence="12 13">GO25</strain>
    </source>
</reference>
<comment type="similarity">
    <text evidence="2 9">Belongs to the ketopantoate reductase family.</text>
</comment>
<evidence type="ECO:0000259" key="10">
    <source>
        <dbReference type="Pfam" id="PF02558"/>
    </source>
</evidence>
<dbReference type="SUPFAM" id="SSF51735">
    <property type="entry name" value="NAD(P)-binding Rossmann-fold domains"/>
    <property type="match status" value="1"/>
</dbReference>
<dbReference type="UniPathway" id="UPA00028">
    <property type="reaction ID" value="UER00004"/>
</dbReference>
<dbReference type="Proteomes" id="UP000593580">
    <property type="component" value="Chromosome"/>
</dbReference>
<dbReference type="NCBIfam" id="TIGR00745">
    <property type="entry name" value="apbA_panE"/>
    <property type="match status" value="1"/>
</dbReference>
<accession>A0A7M1B5C0</accession>
<dbReference type="KEGG" id="spal:FM071_00565"/>
<gene>
    <name evidence="12" type="ORF">FM071_00565</name>
</gene>
<keyword evidence="5 9" id="KW-0521">NADP</keyword>
<dbReference type="SUPFAM" id="SSF48179">
    <property type="entry name" value="6-phosphogluconate dehydrogenase C-terminal domain-like"/>
    <property type="match status" value="1"/>
</dbReference>
<dbReference type="InterPro" id="IPR013752">
    <property type="entry name" value="KPA_reductase"/>
</dbReference>
<evidence type="ECO:0000256" key="3">
    <source>
        <dbReference type="ARBA" id="ARBA00013014"/>
    </source>
</evidence>
<evidence type="ECO:0000313" key="13">
    <source>
        <dbReference type="Proteomes" id="UP000593580"/>
    </source>
</evidence>
<keyword evidence="13" id="KW-1185">Reference proteome</keyword>
<dbReference type="Pfam" id="PF08546">
    <property type="entry name" value="ApbA_C"/>
    <property type="match status" value="1"/>
</dbReference>
<dbReference type="GO" id="GO:0005737">
    <property type="term" value="C:cytoplasm"/>
    <property type="evidence" value="ECO:0007669"/>
    <property type="project" value="TreeGrafter"/>
</dbReference>
<dbReference type="GO" id="GO:0008677">
    <property type="term" value="F:2-dehydropantoate 2-reductase activity"/>
    <property type="evidence" value="ECO:0007669"/>
    <property type="project" value="UniProtKB-EC"/>
</dbReference>
<keyword evidence="6 9" id="KW-0560">Oxidoreductase</keyword>
<dbReference type="Pfam" id="PF02558">
    <property type="entry name" value="ApbA"/>
    <property type="match status" value="1"/>
</dbReference>
<evidence type="ECO:0000259" key="11">
    <source>
        <dbReference type="Pfam" id="PF08546"/>
    </source>
</evidence>
<keyword evidence="9" id="KW-0566">Pantothenate biosynthesis</keyword>
<dbReference type="RefSeq" id="WP_193111078.1">
    <property type="nucleotide sequence ID" value="NZ_CP041406.1"/>
</dbReference>
<evidence type="ECO:0000256" key="1">
    <source>
        <dbReference type="ARBA" id="ARBA00004994"/>
    </source>
</evidence>
<feature type="domain" description="Ketopantoate reductase C-terminal" evidence="11">
    <location>
        <begin position="172"/>
        <end position="270"/>
    </location>
</feature>
<sequence>MKIAVVGLGGVGGYLAACFAKAGFDVTGFARGEHLQAIQRDGLKIIEDENEWSVHLKAQELREAETLFDIVIFCVKSYDIAESYRQIASCVSEKTILISFSNGVNNGDILCELSKAKVLEGAVYILSYIEKPGVVRKKGKVFAAIFGGEKASTETLAALFEKSGLRYKTPEDIKTALWKKYIFISAFATLTSYYDKPIAVVYKEHRDEAEELLREIAAVAKEQGVNIDDEVQKALETASKLPEDASTSMHLDFQNGKRVELESLSGLIAKSDKAPLMLRMYNALKKRE</sequence>
<dbReference type="PANTHER" id="PTHR21708:SF26">
    <property type="entry name" value="2-DEHYDROPANTOATE 2-REDUCTASE"/>
    <property type="match status" value="1"/>
</dbReference>
<evidence type="ECO:0000313" key="12">
    <source>
        <dbReference type="EMBL" id="QOP44870.1"/>
    </source>
</evidence>
<dbReference type="InterPro" id="IPR036291">
    <property type="entry name" value="NAD(P)-bd_dom_sf"/>
</dbReference>
<dbReference type="GO" id="GO:0015940">
    <property type="term" value="P:pantothenate biosynthetic process"/>
    <property type="evidence" value="ECO:0007669"/>
    <property type="project" value="UniProtKB-UniPathway"/>
</dbReference>
<dbReference type="InterPro" id="IPR013332">
    <property type="entry name" value="KPR_N"/>
</dbReference>
<evidence type="ECO:0000256" key="8">
    <source>
        <dbReference type="ARBA" id="ARBA00048793"/>
    </source>
</evidence>
<dbReference type="InterPro" id="IPR003710">
    <property type="entry name" value="ApbA"/>
</dbReference>
<dbReference type="EMBL" id="CP041406">
    <property type="protein sequence ID" value="QOP44870.1"/>
    <property type="molecule type" value="Genomic_DNA"/>
</dbReference>
<protein>
    <recommendedName>
        <fullName evidence="4 9">2-dehydropantoate 2-reductase</fullName>
        <ecNumber evidence="3 9">1.1.1.169</ecNumber>
    </recommendedName>
    <alternativeName>
        <fullName evidence="7 9">Ketopantoate reductase</fullName>
    </alternativeName>
</protein>
<evidence type="ECO:0000256" key="4">
    <source>
        <dbReference type="ARBA" id="ARBA00019465"/>
    </source>
</evidence>
<dbReference type="InterPro" id="IPR051402">
    <property type="entry name" value="KPR-Related"/>
</dbReference>
<comment type="catalytic activity">
    <reaction evidence="8 9">
        <text>(R)-pantoate + NADP(+) = 2-dehydropantoate + NADPH + H(+)</text>
        <dbReference type="Rhea" id="RHEA:16233"/>
        <dbReference type="ChEBI" id="CHEBI:11561"/>
        <dbReference type="ChEBI" id="CHEBI:15378"/>
        <dbReference type="ChEBI" id="CHEBI:15980"/>
        <dbReference type="ChEBI" id="CHEBI:57783"/>
        <dbReference type="ChEBI" id="CHEBI:58349"/>
        <dbReference type="EC" id="1.1.1.169"/>
    </reaction>
</comment>
<comment type="function">
    <text evidence="9">Catalyzes the NADPH-dependent reduction of ketopantoate into pantoic acid.</text>
</comment>
<evidence type="ECO:0000256" key="5">
    <source>
        <dbReference type="ARBA" id="ARBA00022857"/>
    </source>
</evidence>
<organism evidence="12 13">
    <name type="scientific">Sulfurimonas paralvinellae</name>
    <dbReference type="NCBI Taxonomy" id="317658"/>
    <lineage>
        <taxon>Bacteria</taxon>
        <taxon>Pseudomonadati</taxon>
        <taxon>Campylobacterota</taxon>
        <taxon>Epsilonproteobacteria</taxon>
        <taxon>Campylobacterales</taxon>
        <taxon>Sulfurimonadaceae</taxon>
        <taxon>Sulfurimonas</taxon>
    </lineage>
</organism>
<name>A0A7M1B5C0_9BACT</name>